<dbReference type="PATRIC" id="fig|1073999.7.peg.176"/>
<dbReference type="EMBL" id="CP012264">
    <property type="protein sequence ID" value="ALB61150.1"/>
    <property type="molecule type" value="Genomic_DNA"/>
</dbReference>
<keyword evidence="3 8" id="KW-0560">Oxidoreductase</keyword>
<dbReference type="Gene3D" id="1.20.1090.10">
    <property type="entry name" value="Dehydroquinate synthase-like - alpha domain"/>
    <property type="match status" value="1"/>
</dbReference>
<dbReference type="Gene3D" id="3.40.50.1970">
    <property type="match status" value="1"/>
</dbReference>
<dbReference type="Pfam" id="PF00465">
    <property type="entry name" value="Fe-ADH"/>
    <property type="match status" value="1"/>
</dbReference>
<dbReference type="RefSeq" id="WP_007667663.1">
    <property type="nucleotide sequence ID" value="NZ_CAKW01000043.1"/>
</dbReference>
<reference evidence="10" key="2">
    <citation type="submission" date="2015-07" db="EMBL/GenBank/DDBJ databases">
        <authorList>
            <person name="Moine D."/>
            <person name="Kassam M."/>
        </authorList>
    </citation>
    <scope>NUCLEOTIDE SEQUENCE [LARGE SCALE GENOMIC DNA]</scope>
    <source>
        <strain evidence="10">LMG 26250</strain>
    </source>
</reference>
<organism evidence="8 9">
    <name type="scientific">Cronobacter condimenti 1330</name>
    <dbReference type="NCBI Taxonomy" id="1073999"/>
    <lineage>
        <taxon>Bacteria</taxon>
        <taxon>Pseudomonadati</taxon>
        <taxon>Pseudomonadota</taxon>
        <taxon>Gammaproteobacteria</taxon>
        <taxon>Enterobacterales</taxon>
        <taxon>Enterobacteriaceae</taxon>
        <taxon>Cronobacter</taxon>
    </lineage>
</organism>
<dbReference type="FunFam" id="1.20.1090.10:FF:000001">
    <property type="entry name" value="Aldehyde-alcohol dehydrogenase"/>
    <property type="match status" value="1"/>
</dbReference>
<dbReference type="AlphaFoldDB" id="K7ZZE0"/>
<evidence type="ECO:0000259" key="5">
    <source>
        <dbReference type="Pfam" id="PF00465"/>
    </source>
</evidence>
<evidence type="ECO:0000256" key="3">
    <source>
        <dbReference type="ARBA" id="ARBA00023002"/>
    </source>
</evidence>
<feature type="domain" description="Alcohol dehydrogenase iron-type/glycerol dehydrogenase GldA" evidence="5">
    <location>
        <begin position="10"/>
        <end position="177"/>
    </location>
</feature>
<evidence type="ECO:0000256" key="2">
    <source>
        <dbReference type="ARBA" id="ARBA00007358"/>
    </source>
</evidence>
<sequence>MTASVFYIPSINMIGMNSLDEALKTASEYGYRHALIVTDGMLSALGMAGQLKDMLAQKGIRSVVFDGTHPNPTTENVEAGLNLLRAHRCDCVVSLGGGSPHDCAKGIALVAANGGDIRDYEGVDRSRKPQLPMIAINTTAGTASEMTRFCIITDKERHVKMAIVDKHVTPVMSVNDPALMMGMPKSLTAATGMDALTHAIEAYVSTAATPITDACALKAIAMIVRSLPQAVEEGDNVVAREAMAWAQFMAGMAFNNASLGYVHAMAHQLGGFYDLPHGVCNAVLLPHVQRFNSKVAARRLRDCAAAMDIDVRNMSDTEGAEACITAICELARKVNIPTGLRELRVRDEDIAQLAQNALKDACGFTNPLQASHAEIMAIYRAAM</sequence>
<dbReference type="InterPro" id="IPR039697">
    <property type="entry name" value="Alcohol_dehydrogenase_Fe"/>
</dbReference>
<dbReference type="SUPFAM" id="SSF56796">
    <property type="entry name" value="Dehydroquinate synthase-like"/>
    <property type="match status" value="1"/>
</dbReference>
<dbReference type="CDD" id="cd08188">
    <property type="entry name" value="PDDH"/>
    <property type="match status" value="1"/>
</dbReference>
<accession>K7ZZE0</accession>
<keyword evidence="10" id="KW-1185">Reference proteome</keyword>
<dbReference type="PROSITE" id="PS00060">
    <property type="entry name" value="ADH_IRON_2"/>
    <property type="match status" value="1"/>
</dbReference>
<evidence type="ECO:0000313" key="8">
    <source>
        <dbReference type="EMBL" id="CCJ71625.1"/>
    </source>
</evidence>
<evidence type="ECO:0000313" key="10">
    <source>
        <dbReference type="Proteomes" id="UP000067320"/>
    </source>
</evidence>
<dbReference type="PANTHER" id="PTHR11496">
    <property type="entry name" value="ALCOHOL DEHYDROGENASE"/>
    <property type="match status" value="1"/>
</dbReference>
<dbReference type="KEGG" id="ccon:AFK62_00820"/>
<protein>
    <submittedName>
        <fullName evidence="8">Alcohol dehydrogenase</fullName>
        <ecNumber evidence="8">1.1.1.1</ecNumber>
    </submittedName>
</protein>
<proteinExistence type="inferred from homology"/>
<dbReference type="InterPro" id="IPR018211">
    <property type="entry name" value="ADH_Fe_CS"/>
</dbReference>
<dbReference type="EC" id="1.1.1.1" evidence="8"/>
<dbReference type="InterPro" id="IPR001670">
    <property type="entry name" value="ADH_Fe/GldA"/>
</dbReference>
<dbReference type="PANTHER" id="PTHR11496:SF102">
    <property type="entry name" value="ALCOHOL DEHYDROGENASE 4"/>
    <property type="match status" value="1"/>
</dbReference>
<dbReference type="GO" id="GO:0046872">
    <property type="term" value="F:metal ion binding"/>
    <property type="evidence" value="ECO:0007669"/>
    <property type="project" value="InterPro"/>
</dbReference>
<dbReference type="NCBIfam" id="NF007363">
    <property type="entry name" value="PRK09860.1"/>
    <property type="match status" value="1"/>
</dbReference>
<name>K7ZZE0_9ENTR</name>
<dbReference type="EMBL" id="CAKW01000043">
    <property type="protein sequence ID" value="CCJ71625.1"/>
    <property type="molecule type" value="Genomic_DNA"/>
</dbReference>
<reference evidence="7 10" key="4">
    <citation type="journal article" date="2016" name="Genome Announc.">
        <title>Fully Closed Genome Sequences of Five Type Strains of the Genus Cronobacter and One Cronobacter sakazakii Strain.</title>
        <authorList>
            <person name="Moine D."/>
            <person name="Kassam M."/>
            <person name="Baert L."/>
            <person name="Tang Y."/>
            <person name="Barretto C."/>
            <person name="Ngom Bru C."/>
            <person name="Klijn A."/>
            <person name="Descombes P."/>
        </authorList>
    </citation>
    <scope>NUCLEOTIDE SEQUENCE [LARGE SCALE GENOMIC DNA]</scope>
    <source>
        <strain evidence="7 10">LMG 26250</strain>
    </source>
</reference>
<dbReference type="GO" id="GO:0004022">
    <property type="term" value="F:alcohol dehydrogenase (NAD+) activity"/>
    <property type="evidence" value="ECO:0007669"/>
    <property type="project" value="UniProtKB-EC"/>
</dbReference>
<dbReference type="InterPro" id="IPR056798">
    <property type="entry name" value="ADH_Fe_C"/>
</dbReference>
<evidence type="ECO:0000313" key="7">
    <source>
        <dbReference type="EMBL" id="ALB61150.1"/>
    </source>
</evidence>
<comment type="similarity">
    <text evidence="2">Belongs to the iron-containing alcohol dehydrogenase family.</text>
</comment>
<dbReference type="eggNOG" id="COG1454">
    <property type="taxonomic scope" value="Bacteria"/>
</dbReference>
<dbReference type="Proteomes" id="UP000009340">
    <property type="component" value="Unassembled WGS sequence"/>
</dbReference>
<evidence type="ECO:0000256" key="4">
    <source>
        <dbReference type="ARBA" id="ARBA00023027"/>
    </source>
</evidence>
<reference evidence="8" key="1">
    <citation type="submission" date="2012-07" db="EMBL/GenBank/DDBJ databases">
        <authorList>
            <person name="Cummings C."/>
        </authorList>
    </citation>
    <scope>NUCLEOTIDE SEQUENCE</scope>
    <source>
        <strain evidence="8">1330</strain>
    </source>
</reference>
<dbReference type="Proteomes" id="UP000067320">
    <property type="component" value="Chromosome"/>
</dbReference>
<gene>
    <name evidence="7" type="ORF">AFK62_00820</name>
    <name evidence="8" type="ORF">BN137_970</name>
</gene>
<dbReference type="PROSITE" id="PS00913">
    <property type="entry name" value="ADH_IRON_1"/>
    <property type="match status" value="1"/>
</dbReference>
<dbReference type="Pfam" id="PF25137">
    <property type="entry name" value="ADH_Fe_C"/>
    <property type="match status" value="1"/>
</dbReference>
<dbReference type="OrthoDB" id="9815791at2"/>
<evidence type="ECO:0000259" key="6">
    <source>
        <dbReference type="Pfam" id="PF25137"/>
    </source>
</evidence>
<dbReference type="STRING" id="1073999.AFK62_00820"/>
<keyword evidence="4" id="KW-0520">NAD</keyword>
<comment type="cofactor">
    <cofactor evidence="1">
        <name>Fe cation</name>
        <dbReference type="ChEBI" id="CHEBI:24875"/>
    </cofactor>
</comment>
<reference evidence="10" key="3">
    <citation type="submission" date="2015-09" db="EMBL/GenBank/DDBJ databases">
        <title>Cronobacter genome sequencing and assembly.</title>
        <authorList>
            <person name="Descombes P."/>
            <person name="Baert L."/>
            <person name="Ngom-Bru C."/>
            <person name="Barretto C."/>
        </authorList>
    </citation>
    <scope>NUCLEOTIDE SEQUENCE [LARGE SCALE GENOMIC DNA]</scope>
    <source>
        <strain evidence="10">LMG 26250</strain>
    </source>
</reference>
<dbReference type="FunFam" id="3.40.50.1970:FF:000003">
    <property type="entry name" value="Alcohol dehydrogenase, iron-containing"/>
    <property type="match status" value="1"/>
</dbReference>
<evidence type="ECO:0000313" key="9">
    <source>
        <dbReference type="Proteomes" id="UP000009340"/>
    </source>
</evidence>
<evidence type="ECO:0000256" key="1">
    <source>
        <dbReference type="ARBA" id="ARBA00001962"/>
    </source>
</evidence>
<feature type="domain" description="Fe-containing alcohol dehydrogenase-like C-terminal" evidence="6">
    <location>
        <begin position="188"/>
        <end position="383"/>
    </location>
</feature>